<protein>
    <submittedName>
        <fullName evidence="2">Uncharacterized protein</fullName>
    </submittedName>
</protein>
<dbReference type="eggNOG" id="ENOG5032QS8">
    <property type="taxonomic scope" value="Bacteria"/>
</dbReference>
<dbReference type="AlphaFoldDB" id="A0A0A5ICP1"/>
<keyword evidence="1" id="KW-1133">Transmembrane helix</keyword>
<reference evidence="2 3" key="1">
    <citation type="submission" date="2013-08" db="EMBL/GenBank/DDBJ databases">
        <authorList>
            <person name="Huang J."/>
            <person name="Wang G."/>
        </authorList>
    </citation>
    <scope>NUCLEOTIDE SEQUENCE [LARGE SCALE GENOMIC DNA]</scope>
    <source>
        <strain evidence="2 3">JSM 076056</strain>
    </source>
</reference>
<proteinExistence type="predicted"/>
<keyword evidence="1" id="KW-0472">Membrane</keyword>
<dbReference type="STRING" id="1385510.GCA_000425205_00867"/>
<comment type="caution">
    <text evidence="2">The sequence shown here is derived from an EMBL/GenBank/DDBJ whole genome shotgun (WGS) entry which is preliminary data.</text>
</comment>
<dbReference type="Proteomes" id="UP000030528">
    <property type="component" value="Unassembled WGS sequence"/>
</dbReference>
<keyword evidence="3" id="KW-1185">Reference proteome</keyword>
<name>A0A0A5ICP1_9BACI</name>
<evidence type="ECO:0000313" key="3">
    <source>
        <dbReference type="Proteomes" id="UP000030528"/>
    </source>
</evidence>
<dbReference type="RefSeq" id="WP_026801903.1">
    <property type="nucleotide sequence ID" value="NZ_AVPE01000002.1"/>
</dbReference>
<feature type="transmembrane region" description="Helical" evidence="1">
    <location>
        <begin position="12"/>
        <end position="32"/>
    </location>
</feature>
<organism evidence="2 3">
    <name type="scientific">Pontibacillus halophilus JSM 076056 = DSM 19796</name>
    <dbReference type="NCBI Taxonomy" id="1385510"/>
    <lineage>
        <taxon>Bacteria</taxon>
        <taxon>Bacillati</taxon>
        <taxon>Bacillota</taxon>
        <taxon>Bacilli</taxon>
        <taxon>Bacillales</taxon>
        <taxon>Bacillaceae</taxon>
        <taxon>Pontibacillus</taxon>
    </lineage>
</organism>
<evidence type="ECO:0000256" key="1">
    <source>
        <dbReference type="SAM" id="Phobius"/>
    </source>
</evidence>
<sequence length="199" mass="23676">MSGNRKAYGQPLRLILLLVCVTLVIGAFYIQYNWMNNSTETKKREQAPLLEHWLEEGELKVLMTQLKDNEVYLVEYTINPSTYQFMADNHRKLEFAVQEIEVHDGEVYIKRNDQWLMLSKDLRTIEETQREMAKKDQRVAGFSVEVIGKKEYHTRFMMNDKLVWEDVFEQRPAQIVPVIQKPGTYMVLYENFKFEILQT</sequence>
<evidence type="ECO:0000313" key="2">
    <source>
        <dbReference type="EMBL" id="KGX93607.1"/>
    </source>
</evidence>
<dbReference type="EMBL" id="AVPE01000002">
    <property type="protein sequence ID" value="KGX93607.1"/>
    <property type="molecule type" value="Genomic_DNA"/>
</dbReference>
<keyword evidence="1" id="KW-0812">Transmembrane</keyword>
<accession>A0A0A5ICP1</accession>
<gene>
    <name evidence="2" type="ORF">N781_09780</name>
</gene>